<name>A0ABN2YQS8_9ACTN</name>
<comment type="caution">
    <text evidence="6">The sequence shown here is derived from an EMBL/GenBank/DDBJ whole genome shotgun (WGS) entry which is preliminary data.</text>
</comment>
<feature type="domain" description="Glycosyltransferase subfamily 4-like N-terminal" evidence="5">
    <location>
        <begin position="13"/>
        <end position="191"/>
    </location>
</feature>
<reference evidence="6 7" key="1">
    <citation type="journal article" date="2019" name="Int. J. Syst. Evol. Microbiol.">
        <title>The Global Catalogue of Microorganisms (GCM) 10K type strain sequencing project: providing services to taxonomists for standard genome sequencing and annotation.</title>
        <authorList>
            <consortium name="The Broad Institute Genomics Platform"/>
            <consortium name="The Broad Institute Genome Sequencing Center for Infectious Disease"/>
            <person name="Wu L."/>
            <person name="Ma J."/>
        </authorList>
    </citation>
    <scope>NUCLEOTIDE SEQUENCE [LARGE SCALE GENOMIC DNA]</scope>
    <source>
        <strain evidence="6 7">JCM 15481</strain>
    </source>
</reference>
<evidence type="ECO:0000313" key="7">
    <source>
        <dbReference type="Proteomes" id="UP001500443"/>
    </source>
</evidence>
<dbReference type="InterPro" id="IPR001296">
    <property type="entry name" value="Glyco_trans_1"/>
</dbReference>
<dbReference type="InterPro" id="IPR028098">
    <property type="entry name" value="Glyco_trans_4-like_N"/>
</dbReference>
<evidence type="ECO:0000256" key="1">
    <source>
        <dbReference type="ARBA" id="ARBA00021292"/>
    </source>
</evidence>
<keyword evidence="2" id="KW-0328">Glycosyltransferase</keyword>
<keyword evidence="3" id="KW-0808">Transferase</keyword>
<dbReference type="Gene3D" id="3.40.50.2000">
    <property type="entry name" value="Glycogen Phosphorylase B"/>
    <property type="match status" value="2"/>
</dbReference>
<evidence type="ECO:0000313" key="6">
    <source>
        <dbReference type="EMBL" id="GAA2130520.1"/>
    </source>
</evidence>
<feature type="domain" description="Glycosyl transferase family 1" evidence="4">
    <location>
        <begin position="198"/>
        <end position="360"/>
    </location>
</feature>
<dbReference type="SUPFAM" id="SSF53756">
    <property type="entry name" value="UDP-Glycosyltransferase/glycogen phosphorylase"/>
    <property type="match status" value="1"/>
</dbReference>
<dbReference type="Pfam" id="PF00534">
    <property type="entry name" value="Glycos_transf_1"/>
    <property type="match status" value="1"/>
</dbReference>
<evidence type="ECO:0000256" key="3">
    <source>
        <dbReference type="ARBA" id="ARBA00022679"/>
    </source>
</evidence>
<gene>
    <name evidence="6" type="ORF">GCM10009802_38530</name>
</gene>
<dbReference type="PANTHER" id="PTHR12526:SF627">
    <property type="entry name" value="D-RHAMNOSYLTRANSFERASE WBPZ"/>
    <property type="match status" value="1"/>
</dbReference>
<protein>
    <recommendedName>
        <fullName evidence="1">D-inositol 3-phosphate glycosyltransferase</fullName>
    </recommendedName>
</protein>
<evidence type="ECO:0000259" key="4">
    <source>
        <dbReference type="Pfam" id="PF00534"/>
    </source>
</evidence>
<dbReference type="EMBL" id="BAAAPF010000131">
    <property type="protein sequence ID" value="GAA2130520.1"/>
    <property type="molecule type" value="Genomic_DNA"/>
</dbReference>
<accession>A0ABN2YQS8</accession>
<dbReference type="PANTHER" id="PTHR12526">
    <property type="entry name" value="GLYCOSYLTRANSFERASE"/>
    <property type="match status" value="1"/>
</dbReference>
<dbReference type="Proteomes" id="UP001500443">
    <property type="component" value="Unassembled WGS sequence"/>
</dbReference>
<sequence>MRISFLLHNTYGIGGTIRTTFNLAQALAERHDVELVSVFRHRDEPLMGRPDGVAIRTLVDLRRSSPDYAGDLPDHRRPARVFPRHDGRYRQYSRLTDDRIGAYLRSATADVVVGTRPGLNVHLARQTRRGPVRIAQEHLTLDGHGYRLSRELGFRYPLLDAVTTVTEADAHAYRTRLKLPGVRIEAVPNSVPEPAVAPADGRGKVVVAAGRLTRVKRYDLLVEAFAKVVAARPDWYLRIYGSGDRTGNERDALTALIADRHLTGHVFLMGNAHPMEPEWVKGSIAAVTSSKESFGMTIVEAMRCALPVVATDCPHGPGEIIEDGVDGRLVPVGDADAVAHALLELIEDDDLRRRTGAAARAASARFDPARIAARHEAIFTELVEQARTGSPRGPARDLARRCRGTAYGSAYALRHLAAAVLRRGSATAVRWLRWRRRR</sequence>
<proteinExistence type="predicted"/>
<organism evidence="6 7">
    <name type="scientific">Streptomyces synnematoformans</name>
    <dbReference type="NCBI Taxonomy" id="415721"/>
    <lineage>
        <taxon>Bacteria</taxon>
        <taxon>Bacillati</taxon>
        <taxon>Actinomycetota</taxon>
        <taxon>Actinomycetes</taxon>
        <taxon>Kitasatosporales</taxon>
        <taxon>Streptomycetaceae</taxon>
        <taxon>Streptomyces</taxon>
    </lineage>
</organism>
<keyword evidence="7" id="KW-1185">Reference proteome</keyword>
<evidence type="ECO:0000259" key="5">
    <source>
        <dbReference type="Pfam" id="PF13439"/>
    </source>
</evidence>
<evidence type="ECO:0000256" key="2">
    <source>
        <dbReference type="ARBA" id="ARBA00022676"/>
    </source>
</evidence>
<dbReference type="RefSeq" id="WP_344291245.1">
    <property type="nucleotide sequence ID" value="NZ_BAAAPF010000131.1"/>
</dbReference>
<dbReference type="Pfam" id="PF13439">
    <property type="entry name" value="Glyco_transf_4"/>
    <property type="match status" value="1"/>
</dbReference>